<dbReference type="RefSeq" id="WP_251961604.1">
    <property type="nucleotide sequence ID" value="NZ_CALTSH010000031.1"/>
</dbReference>
<keyword evidence="1" id="KW-0472">Membrane</keyword>
<dbReference type="AlphaFoldDB" id="A0AAW5PCA3"/>
<reference evidence="2" key="1">
    <citation type="submission" date="2022-08" db="EMBL/GenBank/DDBJ databases">
        <title>Genomic Encyclopedia of Type Strains, Phase V (KMG-V): Genome sequencing to study the core and pangenomes of soil and plant-associated prokaryotes.</title>
        <authorList>
            <person name="Whitman W."/>
        </authorList>
    </citation>
    <scope>NUCLEOTIDE SEQUENCE</scope>
    <source>
        <strain evidence="2">SP3002</strain>
    </source>
</reference>
<dbReference type="EMBL" id="JANTZM010000021">
    <property type="protein sequence ID" value="MCS4159235.1"/>
    <property type="molecule type" value="Genomic_DNA"/>
</dbReference>
<gene>
    <name evidence="2" type="ORF">GGP99_003225</name>
</gene>
<organism evidence="2 3">
    <name type="scientific">Salinibacter ruber</name>
    <dbReference type="NCBI Taxonomy" id="146919"/>
    <lineage>
        <taxon>Bacteria</taxon>
        <taxon>Pseudomonadati</taxon>
        <taxon>Rhodothermota</taxon>
        <taxon>Rhodothermia</taxon>
        <taxon>Rhodothermales</taxon>
        <taxon>Salinibacteraceae</taxon>
        <taxon>Salinibacter</taxon>
    </lineage>
</organism>
<sequence>MYNSLIEKLNTNELLGGAEGEPRSQTIVGITKLIESNPDKALEHFESALAKHHELPAAWLGKAYVEAMKSSPEREYAAYIRRSVKQSLKHSKEQKAIIEQFAGILGTALKRNAELMEESIERADQAGKKAAEKKKESFWSAVGAVAAAGVALKSDSEVVQAASGAGAAGAAGKAAHDSVKAEQLESLKEDIYGVAVGYLWYSLPLAQNAAILRKEFSLKESKLLEEIIESWKQSAIKVFKKEKSNQVENMRDIADKIETRADLIDIKNKSEILEKTLKKLGIKKDTKLEKVKGVRKSAKRILNEPEIIEKHRKAGALSNIALLVIIAQFIALFAFPPAIITMILSIWIYPYTFQTERSVNKLENDVENLDVNLTYKNMNLAGESKEILGNQKLLST</sequence>
<keyword evidence="1" id="KW-0812">Transmembrane</keyword>
<evidence type="ECO:0000256" key="1">
    <source>
        <dbReference type="SAM" id="Phobius"/>
    </source>
</evidence>
<proteinExistence type="predicted"/>
<protein>
    <submittedName>
        <fullName evidence="2">ElaB/YqjD/DUF883 family membrane-anchored ribosome-binding protein</fullName>
    </submittedName>
</protein>
<accession>A0AAW5PCA3</accession>
<evidence type="ECO:0000313" key="2">
    <source>
        <dbReference type="EMBL" id="MCS4159235.1"/>
    </source>
</evidence>
<dbReference type="Proteomes" id="UP001155110">
    <property type="component" value="Unassembled WGS sequence"/>
</dbReference>
<feature type="transmembrane region" description="Helical" evidence="1">
    <location>
        <begin position="320"/>
        <end position="349"/>
    </location>
</feature>
<evidence type="ECO:0000313" key="3">
    <source>
        <dbReference type="Proteomes" id="UP001155110"/>
    </source>
</evidence>
<name>A0AAW5PCA3_9BACT</name>
<keyword evidence="1" id="KW-1133">Transmembrane helix</keyword>
<comment type="caution">
    <text evidence="2">The sequence shown here is derived from an EMBL/GenBank/DDBJ whole genome shotgun (WGS) entry which is preliminary data.</text>
</comment>